<dbReference type="SUPFAM" id="SSF143100">
    <property type="entry name" value="TTHA1013/TTHA0281-like"/>
    <property type="match status" value="1"/>
</dbReference>
<evidence type="ECO:0000313" key="3">
    <source>
        <dbReference type="Proteomes" id="UP000256321"/>
    </source>
</evidence>
<dbReference type="Pfam" id="PF05534">
    <property type="entry name" value="HicB"/>
    <property type="match status" value="1"/>
</dbReference>
<dbReference type="RefSeq" id="WP_115497688.1">
    <property type="nucleotide sequence ID" value="NZ_JACRTI010000001.1"/>
</dbReference>
<protein>
    <submittedName>
        <fullName evidence="2">Type II toxin-antitoxin system HicB family antitoxin</fullName>
    </submittedName>
</protein>
<proteinExistence type="predicted"/>
<comment type="caution">
    <text evidence="2">The sequence shown here is derived from an EMBL/GenBank/DDBJ whole genome shotgun (WGS) entry which is preliminary data.</text>
</comment>
<dbReference type="InterPro" id="IPR010985">
    <property type="entry name" value="Ribbon_hlx_hlx"/>
</dbReference>
<dbReference type="AlphaFoldDB" id="A0A3D8HJD3"/>
<dbReference type="EMBL" id="QREV01000001">
    <property type="protein sequence ID" value="RDU51094.1"/>
    <property type="molecule type" value="Genomic_DNA"/>
</dbReference>
<evidence type="ECO:0000313" key="2">
    <source>
        <dbReference type="EMBL" id="RDU51094.1"/>
    </source>
</evidence>
<dbReference type="InterPro" id="IPR035069">
    <property type="entry name" value="TTHA1013/TTHA0281-like"/>
</dbReference>
<organism evidence="2 3">
    <name type="scientific">Parabacteroides acidifaciens</name>
    <dbReference type="NCBI Taxonomy" id="2290935"/>
    <lineage>
        <taxon>Bacteria</taxon>
        <taxon>Pseudomonadati</taxon>
        <taxon>Bacteroidota</taxon>
        <taxon>Bacteroidia</taxon>
        <taxon>Bacteroidales</taxon>
        <taxon>Tannerellaceae</taxon>
        <taxon>Parabacteroides</taxon>
    </lineage>
</organism>
<dbReference type="SUPFAM" id="SSF47598">
    <property type="entry name" value="Ribbon-helix-helix"/>
    <property type="match status" value="1"/>
</dbReference>
<dbReference type="InterPro" id="IPR008651">
    <property type="entry name" value="Uncharacterised_HicB"/>
</dbReference>
<name>A0A3D8HJD3_9BACT</name>
<evidence type="ECO:0000313" key="1">
    <source>
        <dbReference type="EMBL" id="MBC8600141.1"/>
    </source>
</evidence>
<reference evidence="1 4" key="2">
    <citation type="submission" date="2020-08" db="EMBL/GenBank/DDBJ databases">
        <title>Genome public.</title>
        <authorList>
            <person name="Liu C."/>
            <person name="Sun Q."/>
        </authorList>
    </citation>
    <scope>NUCLEOTIDE SEQUENCE [LARGE SCALE GENOMIC DNA]</scope>
    <source>
        <strain evidence="1 4">426_9</strain>
    </source>
</reference>
<dbReference type="GO" id="GO:0006355">
    <property type="term" value="P:regulation of DNA-templated transcription"/>
    <property type="evidence" value="ECO:0007669"/>
    <property type="project" value="InterPro"/>
</dbReference>
<evidence type="ECO:0000313" key="4">
    <source>
        <dbReference type="Proteomes" id="UP000629596"/>
    </source>
</evidence>
<dbReference type="CDD" id="cd21631">
    <property type="entry name" value="RHH_CopG_NikR-like"/>
    <property type="match status" value="1"/>
</dbReference>
<dbReference type="Gene3D" id="1.10.1220.10">
    <property type="entry name" value="Met repressor-like"/>
    <property type="match status" value="1"/>
</dbReference>
<keyword evidence="4" id="KW-1185">Reference proteome</keyword>
<dbReference type="Proteomes" id="UP000256321">
    <property type="component" value="Unassembled WGS sequence"/>
</dbReference>
<sequence>MNTLKYKGFIGSVNFSEEDSVFFGKIEGINGMVNFEGQSVQELTEAFHEAVNDYIAFCEEEGIQPHKSYSGLLNVRLTPEIHSRVAMLAKRTGISINAFIKQALEKQIMTML</sequence>
<dbReference type="InterPro" id="IPR013321">
    <property type="entry name" value="Arc_rbn_hlx_hlx"/>
</dbReference>
<dbReference type="Proteomes" id="UP000629596">
    <property type="component" value="Unassembled WGS sequence"/>
</dbReference>
<gene>
    <name evidence="2" type="ORF">DWU89_00215</name>
    <name evidence="1" type="ORF">H8784_00215</name>
</gene>
<dbReference type="EMBL" id="JACRTI010000001">
    <property type="protein sequence ID" value="MBC8600141.1"/>
    <property type="molecule type" value="Genomic_DNA"/>
</dbReference>
<accession>A0A3D8HJD3</accession>
<reference evidence="2 3" key="1">
    <citation type="submission" date="2018-07" db="EMBL/GenBank/DDBJ databases">
        <title>Parabacteroides acidifaciens nov. sp., isolated from human feces.</title>
        <authorList>
            <person name="Wang Y.J."/>
        </authorList>
    </citation>
    <scope>NUCLEOTIDE SEQUENCE [LARGE SCALE GENOMIC DNA]</scope>
    <source>
        <strain evidence="2 3">426-9</strain>
    </source>
</reference>